<dbReference type="EMBL" id="JBGMEK010000001">
    <property type="protein sequence ID" value="MFA0809307.1"/>
    <property type="molecule type" value="Genomic_DNA"/>
</dbReference>
<accession>A0ABV4NTM3</accession>
<comment type="caution">
    <text evidence="1">The sequence shown here is derived from an EMBL/GenBank/DDBJ whole genome shotgun (WGS) entry which is preliminary data.</text>
</comment>
<organism evidence="1 2">
    <name type="scientific">Microbulbifer epialgicus</name>
    <dbReference type="NCBI Taxonomy" id="393907"/>
    <lineage>
        <taxon>Bacteria</taxon>
        <taxon>Pseudomonadati</taxon>
        <taxon>Pseudomonadota</taxon>
        <taxon>Gammaproteobacteria</taxon>
        <taxon>Cellvibrionales</taxon>
        <taxon>Microbulbiferaceae</taxon>
        <taxon>Microbulbifer</taxon>
    </lineage>
</organism>
<dbReference type="RefSeq" id="WP_371836928.1">
    <property type="nucleotide sequence ID" value="NZ_JBGMEK010000001.1"/>
</dbReference>
<evidence type="ECO:0000313" key="1">
    <source>
        <dbReference type="EMBL" id="MFA0809307.1"/>
    </source>
</evidence>
<name>A0ABV4NTM3_9GAMM</name>
<proteinExistence type="predicted"/>
<reference evidence="1 2" key="1">
    <citation type="submission" date="2024-08" db="EMBL/GenBank/DDBJ databases">
        <authorList>
            <person name="Ishaq N."/>
        </authorList>
    </citation>
    <scope>NUCLEOTIDE SEQUENCE [LARGE SCALE GENOMIC DNA]</scope>
    <source>
        <strain evidence="1 2">DSM 18651</strain>
    </source>
</reference>
<evidence type="ECO:0000313" key="2">
    <source>
        <dbReference type="Proteomes" id="UP001569428"/>
    </source>
</evidence>
<evidence type="ECO:0008006" key="3">
    <source>
        <dbReference type="Google" id="ProtNLM"/>
    </source>
</evidence>
<protein>
    <recommendedName>
        <fullName evidence="3">Nif11 domain-containing protein</fullName>
    </recommendedName>
</protein>
<sequence length="103" mass="11865">MNNQVNMLQKQGWKSLAEKEAHEAFLDCRPGRRKEFELVADQLANNETCDDEELKEFFLENGVDESTAAQAIGLRSKFLENPLSELCYREGKLAVRYHRLSDS</sequence>
<gene>
    <name evidence="1" type="ORF">ACCI49_00125</name>
</gene>
<keyword evidence="2" id="KW-1185">Reference proteome</keyword>
<dbReference type="Proteomes" id="UP001569428">
    <property type="component" value="Unassembled WGS sequence"/>
</dbReference>